<feature type="compositionally biased region" description="Basic and acidic residues" evidence="8">
    <location>
        <begin position="342"/>
        <end position="360"/>
    </location>
</feature>
<dbReference type="PANTHER" id="PTHR24031">
    <property type="entry name" value="RNA HELICASE"/>
    <property type="match status" value="1"/>
</dbReference>
<dbReference type="GO" id="GO:0016787">
    <property type="term" value="F:hydrolase activity"/>
    <property type="evidence" value="ECO:0007669"/>
    <property type="project" value="UniProtKB-KW"/>
</dbReference>
<dbReference type="GO" id="GO:0003723">
    <property type="term" value="F:RNA binding"/>
    <property type="evidence" value="ECO:0007669"/>
    <property type="project" value="UniProtKB-UniRule"/>
</dbReference>
<keyword evidence="2 7" id="KW-0378">Hydrolase</keyword>
<keyword evidence="3 7" id="KW-0347">Helicase</keyword>
<dbReference type="SMART" id="SM00490">
    <property type="entry name" value="HELICc"/>
    <property type="match status" value="1"/>
</dbReference>
<evidence type="ECO:0000256" key="8">
    <source>
        <dbReference type="SAM" id="MobiDB-lite"/>
    </source>
</evidence>
<dbReference type="SMART" id="SM00487">
    <property type="entry name" value="DEXDc"/>
    <property type="match status" value="1"/>
</dbReference>
<dbReference type="GO" id="GO:0003724">
    <property type="term" value="F:RNA helicase activity"/>
    <property type="evidence" value="ECO:0007669"/>
    <property type="project" value="UniProtKB-EC"/>
</dbReference>
<evidence type="ECO:0000256" key="5">
    <source>
        <dbReference type="ARBA" id="ARBA00022884"/>
    </source>
</evidence>
<feature type="domain" description="DEAD-box RNA helicase Q" evidence="11">
    <location>
        <begin position="26"/>
        <end position="54"/>
    </location>
</feature>
<keyword evidence="1 7" id="KW-0547">Nucleotide-binding</keyword>
<dbReference type="SUPFAM" id="SSF52540">
    <property type="entry name" value="P-loop containing nucleoside triphosphate hydrolases"/>
    <property type="match status" value="1"/>
</dbReference>
<dbReference type="InterPro" id="IPR014014">
    <property type="entry name" value="RNA_helicase_DEAD_Q_motif"/>
</dbReference>
<proteinExistence type="inferred from homology"/>
<comment type="domain">
    <text evidence="7">The Q motif is unique to and characteristic of the DEAD box family of RNA helicases and controls ATP binding and hydrolysis.</text>
</comment>
<keyword evidence="4 7" id="KW-0067">ATP-binding</keyword>
<accession>A0AAU9VXP8</accession>
<name>A0AAU9VXP8_9CNID</name>
<dbReference type="PROSITE" id="PS51192">
    <property type="entry name" value="HELICASE_ATP_BIND_1"/>
    <property type="match status" value="1"/>
</dbReference>
<dbReference type="EC" id="3.6.4.13" evidence="7"/>
<dbReference type="CDD" id="cd18787">
    <property type="entry name" value="SF2_C_DEAD"/>
    <property type="match status" value="1"/>
</dbReference>
<evidence type="ECO:0000259" key="11">
    <source>
        <dbReference type="PROSITE" id="PS51195"/>
    </source>
</evidence>
<dbReference type="Gene3D" id="3.40.50.300">
    <property type="entry name" value="P-loop containing nucleotide triphosphate hydrolases"/>
    <property type="match status" value="2"/>
</dbReference>
<evidence type="ECO:0000313" key="12">
    <source>
        <dbReference type="EMBL" id="CAH3042104.1"/>
    </source>
</evidence>
<evidence type="ECO:0000259" key="9">
    <source>
        <dbReference type="PROSITE" id="PS51192"/>
    </source>
</evidence>
<dbReference type="InterPro" id="IPR001650">
    <property type="entry name" value="Helicase_C-like"/>
</dbReference>
<feature type="domain" description="Helicase C-terminal" evidence="10">
    <location>
        <begin position="385"/>
        <end position="588"/>
    </location>
</feature>
<evidence type="ECO:0000259" key="10">
    <source>
        <dbReference type="PROSITE" id="PS51194"/>
    </source>
</evidence>
<feature type="short sequence motif" description="Q motif" evidence="6">
    <location>
        <begin position="26"/>
        <end position="54"/>
    </location>
</feature>
<dbReference type="Pfam" id="PF00270">
    <property type="entry name" value="DEAD"/>
    <property type="match status" value="1"/>
</dbReference>
<protein>
    <recommendedName>
        <fullName evidence="7">ATP-dependent RNA helicase</fullName>
        <ecNumber evidence="7">3.6.4.13</ecNumber>
    </recommendedName>
</protein>
<dbReference type="Pfam" id="PF00271">
    <property type="entry name" value="Helicase_C"/>
    <property type="match status" value="1"/>
</dbReference>
<organism evidence="12 13">
    <name type="scientific">Pocillopora meandrina</name>
    <dbReference type="NCBI Taxonomy" id="46732"/>
    <lineage>
        <taxon>Eukaryota</taxon>
        <taxon>Metazoa</taxon>
        <taxon>Cnidaria</taxon>
        <taxon>Anthozoa</taxon>
        <taxon>Hexacorallia</taxon>
        <taxon>Scleractinia</taxon>
        <taxon>Astrocoeniina</taxon>
        <taxon>Pocilloporidae</taxon>
        <taxon>Pocillopora</taxon>
    </lineage>
</organism>
<dbReference type="InterPro" id="IPR011545">
    <property type="entry name" value="DEAD/DEAH_box_helicase_dom"/>
</dbReference>
<dbReference type="AlphaFoldDB" id="A0AAU9VXP8"/>
<dbReference type="InterPro" id="IPR014001">
    <property type="entry name" value="Helicase_ATP-bd"/>
</dbReference>
<dbReference type="InterPro" id="IPR027417">
    <property type="entry name" value="P-loop_NTPase"/>
</dbReference>
<evidence type="ECO:0000256" key="1">
    <source>
        <dbReference type="ARBA" id="ARBA00022741"/>
    </source>
</evidence>
<dbReference type="GO" id="GO:0005524">
    <property type="term" value="F:ATP binding"/>
    <property type="evidence" value="ECO:0007669"/>
    <property type="project" value="UniProtKB-UniRule"/>
</dbReference>
<feature type="domain" description="Helicase ATP-binding" evidence="9">
    <location>
        <begin position="57"/>
        <end position="277"/>
    </location>
</feature>
<evidence type="ECO:0000256" key="6">
    <source>
        <dbReference type="PROSITE-ProRule" id="PRU00552"/>
    </source>
</evidence>
<keyword evidence="5 7" id="KW-0694">RNA-binding</keyword>
<evidence type="ECO:0000256" key="7">
    <source>
        <dbReference type="RuleBase" id="RU365068"/>
    </source>
</evidence>
<evidence type="ECO:0000256" key="3">
    <source>
        <dbReference type="ARBA" id="ARBA00022806"/>
    </source>
</evidence>
<comment type="function">
    <text evidence="7">RNA helicase.</text>
</comment>
<comment type="catalytic activity">
    <reaction evidence="7">
        <text>ATP + H2O = ADP + phosphate + H(+)</text>
        <dbReference type="Rhea" id="RHEA:13065"/>
        <dbReference type="ChEBI" id="CHEBI:15377"/>
        <dbReference type="ChEBI" id="CHEBI:15378"/>
        <dbReference type="ChEBI" id="CHEBI:30616"/>
        <dbReference type="ChEBI" id="CHEBI:43474"/>
        <dbReference type="ChEBI" id="CHEBI:456216"/>
        <dbReference type="EC" id="3.6.4.13"/>
    </reaction>
</comment>
<keyword evidence="13" id="KW-1185">Reference proteome</keyword>
<dbReference type="CDD" id="cd00268">
    <property type="entry name" value="DEADc"/>
    <property type="match status" value="1"/>
</dbReference>
<dbReference type="Proteomes" id="UP001159428">
    <property type="component" value="Unassembled WGS sequence"/>
</dbReference>
<comment type="similarity">
    <text evidence="7">Belongs to the DEAD box helicase family.</text>
</comment>
<dbReference type="InterPro" id="IPR044742">
    <property type="entry name" value="DEAD/DEAH_RhlB"/>
</dbReference>
<evidence type="ECO:0000313" key="13">
    <source>
        <dbReference type="Proteomes" id="UP001159428"/>
    </source>
</evidence>
<evidence type="ECO:0000256" key="4">
    <source>
        <dbReference type="ARBA" id="ARBA00022840"/>
    </source>
</evidence>
<sequence>MAAAFVRFRTRYFLWKFFYFERTATRFFNSFGLENNLVKRLRNLRIEKPTEIQKKALRPVLEERNTIINAETGSGKTLCYLLPIINKLLVDKETVSKPPYALVLLPTIELCHQVANVFQSLTDDSMQPCTVHKDSKLQINSKHPIVLATPSALLTYSPRTLRNIRVVVTDEADLLLTNGQQEIYEILSYFMGIEITTKRRKKLRSKSLKVVNITEVHGKESNEHKLNETVHLPVEGSGFQASTTPLALHRQFIFVAATLPSRGEKDIYNVLREWLPDAEFVSTDLAHHTVPTVDICYVKVEDALKLPELLRCLNSLAGSIRYPLSNIGRAKNGNVTSMQKVNVDHSTNDSSSKKDEDKSYSVERVAGRLDLEKEINIDGETQGRQGEACLEPVRLKNLRVLVFVNTTKAAEEAYNFLNGTAEQGQSDSVPWKHVILNDQTITIWQNDPGESDIGVEAKAQRRFVTRTGYIDLWQGTVGQIHKNILPAERIDRLKKFTSGELKVLICTDLASRGLDIPDVSHVIQLDFALSATQVLHRTGRTARAGASGKVINLVTENDQDLARAVRACDQSRSSDGYQATFSRKRRFRKKLKKNAIALVDKL</sequence>
<gene>
    <name evidence="12" type="ORF">PMEA_00028582</name>
</gene>
<dbReference type="PROSITE" id="PS51195">
    <property type="entry name" value="Q_MOTIF"/>
    <property type="match status" value="1"/>
</dbReference>
<evidence type="ECO:0000256" key="2">
    <source>
        <dbReference type="ARBA" id="ARBA00022801"/>
    </source>
</evidence>
<reference evidence="12 13" key="1">
    <citation type="submission" date="2022-05" db="EMBL/GenBank/DDBJ databases">
        <authorList>
            <consortium name="Genoscope - CEA"/>
            <person name="William W."/>
        </authorList>
    </citation>
    <scope>NUCLEOTIDE SEQUENCE [LARGE SCALE GENOMIC DNA]</scope>
</reference>
<dbReference type="PROSITE" id="PS51194">
    <property type="entry name" value="HELICASE_CTER"/>
    <property type="match status" value="1"/>
</dbReference>
<dbReference type="EMBL" id="CALNXJ010000006">
    <property type="protein sequence ID" value="CAH3042104.1"/>
    <property type="molecule type" value="Genomic_DNA"/>
</dbReference>
<feature type="region of interest" description="Disordered" evidence="8">
    <location>
        <begin position="335"/>
        <end position="360"/>
    </location>
</feature>
<comment type="caution">
    <text evidence="12">The sequence shown here is derived from an EMBL/GenBank/DDBJ whole genome shotgun (WGS) entry which is preliminary data.</text>
</comment>